<organism evidence="2 3">
    <name type="scientific">Caligus rogercresseyi</name>
    <name type="common">Sea louse</name>
    <dbReference type="NCBI Taxonomy" id="217165"/>
    <lineage>
        <taxon>Eukaryota</taxon>
        <taxon>Metazoa</taxon>
        <taxon>Ecdysozoa</taxon>
        <taxon>Arthropoda</taxon>
        <taxon>Crustacea</taxon>
        <taxon>Multicrustacea</taxon>
        <taxon>Hexanauplia</taxon>
        <taxon>Copepoda</taxon>
        <taxon>Siphonostomatoida</taxon>
        <taxon>Caligidae</taxon>
        <taxon>Caligus</taxon>
    </lineage>
</organism>
<dbReference type="PANTHER" id="PTHR10188:SF8">
    <property type="entry name" value="THREONINE ASPARTASE 1"/>
    <property type="match status" value="1"/>
</dbReference>
<dbReference type="GO" id="GO:0004298">
    <property type="term" value="F:threonine-type endopeptidase activity"/>
    <property type="evidence" value="ECO:0007669"/>
    <property type="project" value="TreeGrafter"/>
</dbReference>
<dbReference type="GO" id="GO:0051604">
    <property type="term" value="P:protein maturation"/>
    <property type="evidence" value="ECO:0007669"/>
    <property type="project" value="TreeGrafter"/>
</dbReference>
<dbReference type="Pfam" id="PF01112">
    <property type="entry name" value="Asparaginase_2"/>
    <property type="match status" value="1"/>
</dbReference>
<dbReference type="PANTHER" id="PTHR10188">
    <property type="entry name" value="L-ASPARAGINASE"/>
    <property type="match status" value="1"/>
</dbReference>
<dbReference type="InterPro" id="IPR000246">
    <property type="entry name" value="Peptidase_T2"/>
</dbReference>
<gene>
    <name evidence="2" type="ORF">FKW44_003997</name>
</gene>
<accession>A0A7T8HL06</accession>
<comment type="similarity">
    <text evidence="1">Belongs to the Ntn-hydrolase family.</text>
</comment>
<dbReference type="GO" id="GO:0005737">
    <property type="term" value="C:cytoplasm"/>
    <property type="evidence" value="ECO:0007669"/>
    <property type="project" value="TreeGrafter"/>
</dbReference>
<reference evidence="3" key="1">
    <citation type="submission" date="2021-01" db="EMBL/GenBank/DDBJ databases">
        <title>Caligus Genome Assembly.</title>
        <authorList>
            <person name="Gallardo-Escarate C."/>
        </authorList>
    </citation>
    <scope>NUCLEOTIDE SEQUENCE [LARGE SCALE GENOMIC DNA]</scope>
</reference>
<evidence type="ECO:0000313" key="2">
    <source>
        <dbReference type="EMBL" id="QQP52009.1"/>
    </source>
</evidence>
<name>A0A7T8HL06_CALRO</name>
<keyword evidence="3" id="KW-1185">Reference proteome</keyword>
<evidence type="ECO:0000313" key="3">
    <source>
        <dbReference type="Proteomes" id="UP000595437"/>
    </source>
</evidence>
<evidence type="ECO:0000256" key="1">
    <source>
        <dbReference type="ARBA" id="ARBA00010872"/>
    </source>
</evidence>
<dbReference type="AlphaFoldDB" id="A0A7T8HL06"/>
<protein>
    <submittedName>
        <fullName evidence="2">Excision repair crosscomplementing rodent repair deficiency_ complementation group 4</fullName>
    </submittedName>
</protein>
<sequence length="120" mass="13181">MDAGVMEGETCLFGAVGAIPGIKNPILVAKTLVQEQREGLLPLGRVPPSFLVGEGARDWALKKGFPSVATESLISEKALQLYKYYKNRLDNFRLSLKRRSLGTKTHLLKSPAWTTAWGIP</sequence>
<dbReference type="InterPro" id="IPR029055">
    <property type="entry name" value="Ntn_hydrolases_N"/>
</dbReference>
<dbReference type="EMBL" id="CP045892">
    <property type="protein sequence ID" value="QQP52009.1"/>
    <property type="molecule type" value="Genomic_DNA"/>
</dbReference>
<dbReference type="Proteomes" id="UP000595437">
    <property type="component" value="Chromosome 3"/>
</dbReference>
<proteinExistence type="inferred from homology"/>
<dbReference type="OrthoDB" id="6377887at2759"/>
<dbReference type="SUPFAM" id="SSF56235">
    <property type="entry name" value="N-terminal nucleophile aminohydrolases (Ntn hydrolases)"/>
    <property type="match status" value="1"/>
</dbReference>